<feature type="signal peptide" evidence="1">
    <location>
        <begin position="1"/>
        <end position="32"/>
    </location>
</feature>
<proteinExistence type="predicted"/>
<dbReference type="KEGG" id="cyc:PCC7424_2667"/>
<organism evidence="2 3">
    <name type="scientific">Gloeothece citriformis (strain PCC 7424)</name>
    <name type="common">Cyanothece sp. (strain PCC 7424)</name>
    <dbReference type="NCBI Taxonomy" id="65393"/>
    <lineage>
        <taxon>Bacteria</taxon>
        <taxon>Bacillati</taxon>
        <taxon>Cyanobacteriota</taxon>
        <taxon>Cyanophyceae</taxon>
        <taxon>Oscillatoriophycideae</taxon>
        <taxon>Chroococcales</taxon>
        <taxon>Aphanothecaceae</taxon>
        <taxon>Gloeothece</taxon>
        <taxon>Gloeothece citriformis</taxon>
    </lineage>
</organism>
<dbReference type="HOGENOM" id="CLU_1802932_0_0_3"/>
<reference evidence="3" key="1">
    <citation type="journal article" date="2011" name="MBio">
        <title>Novel metabolic attributes of the genus Cyanothece, comprising a group of unicellular nitrogen-fixing Cyanobacteria.</title>
        <authorList>
            <person name="Bandyopadhyay A."/>
            <person name="Elvitigala T."/>
            <person name="Welsh E."/>
            <person name="Stockel J."/>
            <person name="Liberton M."/>
            <person name="Min H."/>
            <person name="Sherman L.A."/>
            <person name="Pakrasi H.B."/>
        </authorList>
    </citation>
    <scope>NUCLEOTIDE SEQUENCE [LARGE SCALE GENOMIC DNA]</scope>
    <source>
        <strain evidence="3">PCC 7424</strain>
    </source>
</reference>
<evidence type="ECO:0000313" key="2">
    <source>
        <dbReference type="EMBL" id="ACK71079.1"/>
    </source>
</evidence>
<dbReference type="AlphaFoldDB" id="B7KKW0"/>
<protein>
    <submittedName>
        <fullName evidence="2">Uncharacterized protein</fullName>
    </submittedName>
</protein>
<dbReference type="STRING" id="65393.PCC7424_2667"/>
<evidence type="ECO:0000313" key="3">
    <source>
        <dbReference type="Proteomes" id="UP000002384"/>
    </source>
</evidence>
<accession>B7KKW0</accession>
<gene>
    <name evidence="2" type="ordered locus">PCC7424_2667</name>
</gene>
<name>B7KKW0_GLOC7</name>
<feature type="chain" id="PRO_5002856536" evidence="1">
    <location>
        <begin position="33"/>
        <end position="143"/>
    </location>
</feature>
<dbReference type="OrthoDB" id="6241000at2"/>
<sequence length="143" mass="15976">MLNKSQNRLNLSHSFAVIVSTIILGFSSSVMAQSDQVSDQLLDRANQMNQDLPKMIDPDTRLDSTQGGPGRQLSYNFTLVNYASNQIDGQRFSQKVMPVIKNQACTNASVQSLFNNRVSIRFNYYGNDGRLISTIQVNSTDCF</sequence>
<dbReference type="Gene3D" id="3.30.300.250">
    <property type="match status" value="1"/>
</dbReference>
<dbReference type="EMBL" id="CP001291">
    <property type="protein sequence ID" value="ACK71079.1"/>
    <property type="molecule type" value="Genomic_DNA"/>
</dbReference>
<dbReference type="eggNOG" id="ENOG5033FVA">
    <property type="taxonomic scope" value="Bacteria"/>
</dbReference>
<dbReference type="Proteomes" id="UP000002384">
    <property type="component" value="Chromosome"/>
</dbReference>
<evidence type="ECO:0000256" key="1">
    <source>
        <dbReference type="SAM" id="SignalP"/>
    </source>
</evidence>
<keyword evidence="3" id="KW-1185">Reference proteome</keyword>
<keyword evidence="1" id="KW-0732">Signal</keyword>